<dbReference type="HOGENOM" id="CLU_2912929_0_0_10"/>
<protein>
    <submittedName>
        <fullName evidence="1">Uncharacterized protein</fullName>
    </submittedName>
</protein>
<accession>U2C3Q3</accession>
<name>U2C3Q3_9BACE</name>
<proteinExistence type="predicted"/>
<dbReference type="EMBL" id="AWSV01000108">
    <property type="protein sequence ID" value="ERI85094.1"/>
    <property type="molecule type" value="Genomic_DNA"/>
</dbReference>
<comment type="caution">
    <text evidence="1">The sequence shown here is derived from an EMBL/GenBank/DDBJ whole genome shotgun (WGS) entry which is preliminary data.</text>
</comment>
<gene>
    <name evidence="1" type="ORF">HMPREF1981_01980</name>
</gene>
<dbReference type="Proteomes" id="UP000016496">
    <property type="component" value="Unassembled WGS sequence"/>
</dbReference>
<evidence type="ECO:0000313" key="1">
    <source>
        <dbReference type="EMBL" id="ERI85094.1"/>
    </source>
</evidence>
<reference evidence="1 2" key="1">
    <citation type="submission" date="2013-08" db="EMBL/GenBank/DDBJ databases">
        <authorList>
            <person name="Weinstock G."/>
            <person name="Sodergren E."/>
            <person name="Wylie T."/>
            <person name="Fulton L."/>
            <person name="Fulton R."/>
            <person name="Fronick C."/>
            <person name="O'Laughlin M."/>
            <person name="Godfrey J."/>
            <person name="Miner T."/>
            <person name="Herter B."/>
            <person name="Appelbaum E."/>
            <person name="Cordes M."/>
            <person name="Lek S."/>
            <person name="Wollam A."/>
            <person name="Pepin K.H."/>
            <person name="Palsikar V.B."/>
            <person name="Mitreva M."/>
            <person name="Wilson R.K."/>
        </authorList>
    </citation>
    <scope>NUCLEOTIDE SEQUENCE [LARGE SCALE GENOMIC DNA]</scope>
    <source>
        <strain evidence="1 2">F0041</strain>
    </source>
</reference>
<dbReference type="PATRIC" id="fig|1321819.3.peg.1828"/>
<dbReference type="AlphaFoldDB" id="U2C3Q3"/>
<organism evidence="1 2">
    <name type="scientific">Bacteroides pyogenes F0041</name>
    <dbReference type="NCBI Taxonomy" id="1321819"/>
    <lineage>
        <taxon>Bacteria</taxon>
        <taxon>Pseudomonadati</taxon>
        <taxon>Bacteroidota</taxon>
        <taxon>Bacteroidia</taxon>
        <taxon>Bacteroidales</taxon>
        <taxon>Bacteroidaceae</taxon>
        <taxon>Bacteroides</taxon>
    </lineage>
</organism>
<evidence type="ECO:0000313" key="2">
    <source>
        <dbReference type="Proteomes" id="UP000016496"/>
    </source>
</evidence>
<sequence>MLQDITNIERKYTKRRTARYIIVHYASGQMFHNFFEIDGKMFDVEQMLQVIQKHYPEITIR</sequence>